<evidence type="ECO:0000313" key="3">
    <source>
        <dbReference type="Proteomes" id="UP000186102"/>
    </source>
</evidence>
<comment type="caution">
    <text evidence="2">The sequence shown here is derived from an EMBL/GenBank/DDBJ whole genome shotgun (WGS) entry which is preliminary data.</text>
</comment>
<dbReference type="Gene3D" id="3.90.550.10">
    <property type="entry name" value="Spore Coat Polysaccharide Biosynthesis Protein SpsA, Chain A"/>
    <property type="match status" value="1"/>
</dbReference>
<organism evidence="2 3">
    <name type="scientific">Desulfosporosinus metallidurans</name>
    <dbReference type="NCBI Taxonomy" id="1888891"/>
    <lineage>
        <taxon>Bacteria</taxon>
        <taxon>Bacillati</taxon>
        <taxon>Bacillota</taxon>
        <taxon>Clostridia</taxon>
        <taxon>Eubacteriales</taxon>
        <taxon>Desulfitobacteriaceae</taxon>
        <taxon>Desulfosporosinus</taxon>
    </lineage>
</organism>
<evidence type="ECO:0000259" key="1">
    <source>
        <dbReference type="Pfam" id="PF00535"/>
    </source>
</evidence>
<evidence type="ECO:0000313" key="2">
    <source>
        <dbReference type="EMBL" id="OLN31767.1"/>
    </source>
</evidence>
<protein>
    <submittedName>
        <fullName evidence="2">Glycosyltransferase involved in cell wall biogenesis</fullName>
    </submittedName>
</protein>
<dbReference type="InterPro" id="IPR001173">
    <property type="entry name" value="Glyco_trans_2-like"/>
</dbReference>
<keyword evidence="3" id="KW-1185">Reference proteome</keyword>
<dbReference type="STRING" id="1888891.DSOL_2263"/>
<dbReference type="InterPro" id="IPR029044">
    <property type="entry name" value="Nucleotide-diphossugar_trans"/>
</dbReference>
<dbReference type="GO" id="GO:0016740">
    <property type="term" value="F:transferase activity"/>
    <property type="evidence" value="ECO:0007669"/>
    <property type="project" value="UniProtKB-KW"/>
</dbReference>
<keyword evidence="2" id="KW-0808">Transferase</keyword>
<dbReference type="PANTHER" id="PTHR48090:SF7">
    <property type="entry name" value="RFBJ PROTEIN"/>
    <property type="match status" value="1"/>
</dbReference>
<dbReference type="CDD" id="cd04179">
    <property type="entry name" value="DPM_DPG-synthase_like"/>
    <property type="match status" value="1"/>
</dbReference>
<gene>
    <name evidence="2" type="ORF">DSOL_2263</name>
</gene>
<dbReference type="Proteomes" id="UP000186102">
    <property type="component" value="Unassembled WGS sequence"/>
</dbReference>
<dbReference type="Pfam" id="PF00535">
    <property type="entry name" value="Glycos_transf_2"/>
    <property type="match status" value="1"/>
</dbReference>
<sequence length="247" mass="26948">MEFLGKDGLGNTMKSTLVIVPALNEAENIGHVVQNLKTTSPWLDVLVIDDGSTDQTAEVARTQGAKVISLPVNLGIGGAVQTGFLYAVKNHYDVALQVDGDGQHRAEEIKKLIDPILLGEADVTIGSRFLAKTSYKSAIPRRLGIYILSKTIQSVVRKSYTDPTSGFRAYNQKALRVVSTHYSTDYPEPDSIVTLVKNGLRVIEVSVEMDARLSGNSSITPFKSGYYMVKVSLAIILNSMMSKIWPD</sequence>
<proteinExistence type="predicted"/>
<dbReference type="SUPFAM" id="SSF53448">
    <property type="entry name" value="Nucleotide-diphospho-sugar transferases"/>
    <property type="match status" value="1"/>
</dbReference>
<name>A0A1Q8QWN6_9FIRM</name>
<dbReference type="AlphaFoldDB" id="A0A1Q8QWN6"/>
<reference evidence="2 3" key="1">
    <citation type="submission" date="2016-09" db="EMBL/GenBank/DDBJ databases">
        <title>Complete genome of Desulfosporosinus sp. OL.</title>
        <authorList>
            <person name="Mardanov A."/>
            <person name="Beletsky A."/>
            <person name="Panova A."/>
            <person name="Karnachuk O."/>
            <person name="Ravin N."/>
        </authorList>
    </citation>
    <scope>NUCLEOTIDE SEQUENCE [LARGE SCALE GENOMIC DNA]</scope>
    <source>
        <strain evidence="2 3">OL</strain>
    </source>
</reference>
<accession>A0A1Q8QWN6</accession>
<dbReference type="EMBL" id="MLBF01000014">
    <property type="protein sequence ID" value="OLN31767.1"/>
    <property type="molecule type" value="Genomic_DNA"/>
</dbReference>
<dbReference type="InterPro" id="IPR050256">
    <property type="entry name" value="Glycosyltransferase_2"/>
</dbReference>
<feature type="domain" description="Glycosyltransferase 2-like" evidence="1">
    <location>
        <begin position="18"/>
        <end position="176"/>
    </location>
</feature>
<dbReference type="PANTHER" id="PTHR48090">
    <property type="entry name" value="UNDECAPRENYL-PHOSPHATE 4-DEOXY-4-FORMAMIDO-L-ARABINOSE TRANSFERASE-RELATED"/>
    <property type="match status" value="1"/>
</dbReference>